<proteinExistence type="predicted"/>
<dbReference type="Proteomes" id="UP000008311">
    <property type="component" value="Unassembled WGS sequence"/>
</dbReference>
<protein>
    <submittedName>
        <fullName evidence="8">Mads box protein, putative</fullName>
    </submittedName>
</protein>
<keyword evidence="6" id="KW-0472">Membrane</keyword>
<evidence type="ECO:0000256" key="1">
    <source>
        <dbReference type="ARBA" id="ARBA00004123"/>
    </source>
</evidence>
<dbReference type="Pfam" id="PF00319">
    <property type="entry name" value="SRF-TF"/>
    <property type="match status" value="1"/>
</dbReference>
<dbReference type="GO" id="GO:0005634">
    <property type="term" value="C:nucleus"/>
    <property type="evidence" value="ECO:0007669"/>
    <property type="project" value="UniProtKB-SubCell"/>
</dbReference>
<keyword evidence="9" id="KW-1185">Reference proteome</keyword>
<keyword evidence="6" id="KW-0812">Transmembrane</keyword>
<dbReference type="AlphaFoldDB" id="B9S751"/>
<dbReference type="InterPro" id="IPR036879">
    <property type="entry name" value="TF_MADSbox_sf"/>
</dbReference>
<keyword evidence="5" id="KW-0539">Nucleus</keyword>
<dbReference type="SUPFAM" id="SSF55455">
    <property type="entry name" value="SRF-like"/>
    <property type="match status" value="1"/>
</dbReference>
<dbReference type="eggNOG" id="KOG0014">
    <property type="taxonomic scope" value="Eukaryota"/>
</dbReference>
<dbReference type="GO" id="GO:0000987">
    <property type="term" value="F:cis-regulatory region sequence-specific DNA binding"/>
    <property type="evidence" value="ECO:0007669"/>
    <property type="project" value="InterPro"/>
</dbReference>
<gene>
    <name evidence="8" type="ORF">RCOM_1333830</name>
</gene>
<dbReference type="InterPro" id="IPR002100">
    <property type="entry name" value="TF_MADSbox"/>
</dbReference>
<dbReference type="Gene3D" id="3.40.1810.10">
    <property type="entry name" value="Transcription factor, MADS-box"/>
    <property type="match status" value="1"/>
</dbReference>
<dbReference type="GO" id="GO:0046983">
    <property type="term" value="F:protein dimerization activity"/>
    <property type="evidence" value="ECO:0007669"/>
    <property type="project" value="InterPro"/>
</dbReference>
<dbReference type="EMBL" id="EQ973883">
    <property type="protein sequence ID" value="EEF40630.1"/>
    <property type="molecule type" value="Genomic_DNA"/>
</dbReference>
<sequence>MKHEFITNVSVRRMTFRQRRAGLLKKLKELATLCGIVACAIIFSAYDSSPDVWPSPAEAFDDF</sequence>
<dbReference type="SMART" id="SM00432">
    <property type="entry name" value="MADS"/>
    <property type="match status" value="1"/>
</dbReference>
<dbReference type="GO" id="GO:0045944">
    <property type="term" value="P:positive regulation of transcription by RNA polymerase II"/>
    <property type="evidence" value="ECO:0007669"/>
    <property type="project" value="InterPro"/>
</dbReference>
<evidence type="ECO:0000259" key="7">
    <source>
        <dbReference type="PROSITE" id="PS50066"/>
    </source>
</evidence>
<dbReference type="PANTHER" id="PTHR11945:SF505">
    <property type="entry name" value="MADS-BOX DOMAIN-CONTAINING PROTEIN"/>
    <property type="match status" value="1"/>
</dbReference>
<accession>B9S751</accession>
<dbReference type="STRING" id="3988.B9S751"/>
<evidence type="ECO:0000256" key="3">
    <source>
        <dbReference type="ARBA" id="ARBA00023125"/>
    </source>
</evidence>
<dbReference type="InterPro" id="IPR033897">
    <property type="entry name" value="SRF-like_MADS-box"/>
</dbReference>
<keyword evidence="4" id="KW-0804">Transcription</keyword>
<evidence type="ECO:0000313" key="8">
    <source>
        <dbReference type="EMBL" id="EEF40630.1"/>
    </source>
</evidence>
<dbReference type="PANTHER" id="PTHR11945">
    <property type="entry name" value="MADS BOX PROTEIN"/>
    <property type="match status" value="1"/>
</dbReference>
<dbReference type="GO" id="GO:0000981">
    <property type="term" value="F:DNA-binding transcription factor activity, RNA polymerase II-specific"/>
    <property type="evidence" value="ECO:0007669"/>
    <property type="project" value="InterPro"/>
</dbReference>
<evidence type="ECO:0000256" key="5">
    <source>
        <dbReference type="ARBA" id="ARBA00023242"/>
    </source>
</evidence>
<reference evidence="9" key="1">
    <citation type="journal article" date="2010" name="Nat. Biotechnol.">
        <title>Draft genome sequence of the oilseed species Ricinus communis.</title>
        <authorList>
            <person name="Chan A.P."/>
            <person name="Crabtree J."/>
            <person name="Zhao Q."/>
            <person name="Lorenzi H."/>
            <person name="Orvis J."/>
            <person name="Puiu D."/>
            <person name="Melake-Berhan A."/>
            <person name="Jones K.M."/>
            <person name="Redman J."/>
            <person name="Chen G."/>
            <person name="Cahoon E.B."/>
            <person name="Gedil M."/>
            <person name="Stanke M."/>
            <person name="Haas B.J."/>
            <person name="Wortman J.R."/>
            <person name="Fraser-Liggett C.M."/>
            <person name="Ravel J."/>
            <person name="Rabinowicz P.D."/>
        </authorList>
    </citation>
    <scope>NUCLEOTIDE SEQUENCE [LARGE SCALE GENOMIC DNA]</scope>
    <source>
        <strain evidence="9">cv. Hale</strain>
    </source>
</reference>
<feature type="transmembrane region" description="Helical" evidence="6">
    <location>
        <begin position="27"/>
        <end position="46"/>
    </location>
</feature>
<evidence type="ECO:0000256" key="2">
    <source>
        <dbReference type="ARBA" id="ARBA00023015"/>
    </source>
</evidence>
<name>B9S751_RICCO</name>
<dbReference type="PROSITE" id="PS50066">
    <property type="entry name" value="MADS_BOX_2"/>
    <property type="match status" value="1"/>
</dbReference>
<keyword evidence="3" id="KW-0238">DNA-binding</keyword>
<keyword evidence="6" id="KW-1133">Transmembrane helix</keyword>
<keyword evidence="2" id="KW-0805">Transcription regulation</keyword>
<comment type="subcellular location">
    <subcellularLocation>
        <location evidence="1">Nucleus</location>
    </subcellularLocation>
</comment>
<dbReference type="CDD" id="cd00266">
    <property type="entry name" value="MADS_SRF_like"/>
    <property type="match status" value="1"/>
</dbReference>
<feature type="domain" description="MADS-box" evidence="7">
    <location>
        <begin position="1"/>
        <end position="44"/>
    </location>
</feature>
<evidence type="ECO:0000313" key="9">
    <source>
        <dbReference type="Proteomes" id="UP000008311"/>
    </source>
</evidence>
<dbReference type="InParanoid" id="B9S751"/>
<evidence type="ECO:0000256" key="6">
    <source>
        <dbReference type="SAM" id="Phobius"/>
    </source>
</evidence>
<organism evidence="8 9">
    <name type="scientific">Ricinus communis</name>
    <name type="common">Castor bean</name>
    <dbReference type="NCBI Taxonomy" id="3988"/>
    <lineage>
        <taxon>Eukaryota</taxon>
        <taxon>Viridiplantae</taxon>
        <taxon>Streptophyta</taxon>
        <taxon>Embryophyta</taxon>
        <taxon>Tracheophyta</taxon>
        <taxon>Spermatophyta</taxon>
        <taxon>Magnoliopsida</taxon>
        <taxon>eudicotyledons</taxon>
        <taxon>Gunneridae</taxon>
        <taxon>Pentapetalae</taxon>
        <taxon>rosids</taxon>
        <taxon>fabids</taxon>
        <taxon>Malpighiales</taxon>
        <taxon>Euphorbiaceae</taxon>
        <taxon>Acalyphoideae</taxon>
        <taxon>Acalypheae</taxon>
        <taxon>Ricinus</taxon>
    </lineage>
</organism>
<evidence type="ECO:0000256" key="4">
    <source>
        <dbReference type="ARBA" id="ARBA00023163"/>
    </source>
</evidence>